<accession>A0A564YH80</accession>
<proteinExistence type="predicted"/>
<protein>
    <submittedName>
        <fullName evidence="2">Uncharacterized protein</fullName>
    </submittedName>
</protein>
<keyword evidence="3" id="KW-1185">Reference proteome</keyword>
<dbReference type="Proteomes" id="UP000321570">
    <property type="component" value="Unassembled WGS sequence"/>
</dbReference>
<feature type="region of interest" description="Disordered" evidence="1">
    <location>
        <begin position="33"/>
        <end position="73"/>
    </location>
</feature>
<dbReference type="AlphaFoldDB" id="A0A564YH80"/>
<evidence type="ECO:0000313" key="2">
    <source>
        <dbReference type="EMBL" id="VUZ45894.1"/>
    </source>
</evidence>
<evidence type="ECO:0000313" key="3">
    <source>
        <dbReference type="Proteomes" id="UP000321570"/>
    </source>
</evidence>
<dbReference type="EMBL" id="CABIJS010000199">
    <property type="protein sequence ID" value="VUZ45894.1"/>
    <property type="molecule type" value="Genomic_DNA"/>
</dbReference>
<feature type="compositionally biased region" description="Low complexity" evidence="1">
    <location>
        <begin position="58"/>
        <end position="73"/>
    </location>
</feature>
<evidence type="ECO:0000256" key="1">
    <source>
        <dbReference type="SAM" id="MobiDB-lite"/>
    </source>
</evidence>
<reference evidence="2 3" key="1">
    <citation type="submission" date="2019-07" db="EMBL/GenBank/DDBJ databases">
        <authorList>
            <person name="Jastrzebski P J."/>
            <person name="Paukszto L."/>
            <person name="Jastrzebski P J."/>
        </authorList>
    </citation>
    <scope>NUCLEOTIDE SEQUENCE [LARGE SCALE GENOMIC DNA]</scope>
    <source>
        <strain evidence="2 3">WMS-il1</strain>
    </source>
</reference>
<organism evidence="2 3">
    <name type="scientific">Hymenolepis diminuta</name>
    <name type="common">Rat tapeworm</name>
    <dbReference type="NCBI Taxonomy" id="6216"/>
    <lineage>
        <taxon>Eukaryota</taxon>
        <taxon>Metazoa</taxon>
        <taxon>Spiralia</taxon>
        <taxon>Lophotrochozoa</taxon>
        <taxon>Platyhelminthes</taxon>
        <taxon>Cestoda</taxon>
        <taxon>Eucestoda</taxon>
        <taxon>Cyclophyllidea</taxon>
        <taxon>Hymenolepididae</taxon>
        <taxon>Hymenolepis</taxon>
    </lineage>
</organism>
<sequence>MALATVVLTSPRKYNRNNVAQITTRKYKLPIDEHGTRNLTSTPPLNPGCPHTALTPTSLSPIPVSNPSSSIAQ</sequence>
<gene>
    <name evidence="2" type="ORF">WMSIL1_LOCUS5786</name>
</gene>
<name>A0A564YH80_HYMDI</name>